<dbReference type="EMBL" id="SJPR01000003">
    <property type="protein sequence ID" value="TWT96695.1"/>
    <property type="molecule type" value="Genomic_DNA"/>
</dbReference>
<dbReference type="GO" id="GO:0004065">
    <property type="term" value="F:arylsulfatase activity"/>
    <property type="evidence" value="ECO:0007669"/>
    <property type="project" value="UniProtKB-EC"/>
</dbReference>
<proteinExistence type="inferred from homology"/>
<name>A0A5C6AC37_9BACT</name>
<dbReference type="Proteomes" id="UP000317421">
    <property type="component" value="Unassembled WGS sequence"/>
</dbReference>
<dbReference type="SUPFAM" id="SSF53649">
    <property type="entry name" value="Alkaline phosphatase-like"/>
    <property type="match status" value="1"/>
</dbReference>
<dbReference type="AlphaFoldDB" id="A0A5C6AC37"/>
<feature type="chain" id="PRO_5022926476" evidence="4">
    <location>
        <begin position="21"/>
        <end position="516"/>
    </location>
</feature>
<dbReference type="PROSITE" id="PS00149">
    <property type="entry name" value="SULFATASE_2"/>
    <property type="match status" value="1"/>
</dbReference>
<dbReference type="InterPro" id="IPR032506">
    <property type="entry name" value="SGSH_C"/>
</dbReference>
<evidence type="ECO:0000313" key="7">
    <source>
        <dbReference type="Proteomes" id="UP000317421"/>
    </source>
</evidence>
<feature type="domain" description="N-sulphoglucosamine sulphohydrolase C-terminal" evidence="5">
    <location>
        <begin position="354"/>
        <end position="505"/>
    </location>
</feature>
<gene>
    <name evidence="6" type="primary">atsA_8</name>
    <name evidence="6" type="ORF">Pla108_24690</name>
</gene>
<dbReference type="CDD" id="cd16031">
    <property type="entry name" value="G6S_like"/>
    <property type="match status" value="1"/>
</dbReference>
<evidence type="ECO:0000256" key="2">
    <source>
        <dbReference type="ARBA" id="ARBA00022801"/>
    </source>
</evidence>
<keyword evidence="4" id="KW-0732">Signal</keyword>
<evidence type="ECO:0000256" key="1">
    <source>
        <dbReference type="ARBA" id="ARBA00008779"/>
    </source>
</evidence>
<accession>A0A5C6AC37</accession>
<dbReference type="Pfam" id="PF16347">
    <property type="entry name" value="SGSH_C"/>
    <property type="match status" value="1"/>
</dbReference>
<dbReference type="PANTHER" id="PTHR43108">
    <property type="entry name" value="N-ACETYLGLUCOSAMINE-6-SULFATASE FAMILY MEMBER"/>
    <property type="match status" value="1"/>
</dbReference>
<evidence type="ECO:0000256" key="4">
    <source>
        <dbReference type="SAM" id="SignalP"/>
    </source>
</evidence>
<dbReference type="PANTHER" id="PTHR43108:SF6">
    <property type="entry name" value="N-SULPHOGLUCOSAMINE SULPHOHYDROLASE"/>
    <property type="match status" value="1"/>
</dbReference>
<dbReference type="InterPro" id="IPR024607">
    <property type="entry name" value="Sulfatase_CS"/>
</dbReference>
<organism evidence="6 7">
    <name type="scientific">Botrimarina colliarenosi</name>
    <dbReference type="NCBI Taxonomy" id="2528001"/>
    <lineage>
        <taxon>Bacteria</taxon>
        <taxon>Pseudomonadati</taxon>
        <taxon>Planctomycetota</taxon>
        <taxon>Planctomycetia</taxon>
        <taxon>Pirellulales</taxon>
        <taxon>Lacipirellulaceae</taxon>
        <taxon>Botrimarina</taxon>
    </lineage>
</organism>
<feature type="region of interest" description="Disordered" evidence="3">
    <location>
        <begin position="198"/>
        <end position="217"/>
    </location>
</feature>
<dbReference type="Gene3D" id="3.40.720.10">
    <property type="entry name" value="Alkaline Phosphatase, subunit A"/>
    <property type="match status" value="1"/>
</dbReference>
<comment type="caution">
    <text evidence="6">The sequence shown here is derived from an EMBL/GenBank/DDBJ whole genome shotgun (WGS) entry which is preliminary data.</text>
</comment>
<evidence type="ECO:0000256" key="3">
    <source>
        <dbReference type="SAM" id="MobiDB-lite"/>
    </source>
</evidence>
<keyword evidence="2 6" id="KW-0378">Hydrolase</keyword>
<protein>
    <submittedName>
        <fullName evidence="6">Arylsulfatase</fullName>
        <ecNumber evidence="6">3.1.6.1</ecNumber>
    </submittedName>
</protein>
<evidence type="ECO:0000259" key="5">
    <source>
        <dbReference type="Pfam" id="PF16347"/>
    </source>
</evidence>
<feature type="signal peptide" evidence="4">
    <location>
        <begin position="1"/>
        <end position="20"/>
    </location>
</feature>
<dbReference type="InterPro" id="IPR017850">
    <property type="entry name" value="Alkaline_phosphatase_core_sf"/>
</dbReference>
<dbReference type="RefSeq" id="WP_231934451.1">
    <property type="nucleotide sequence ID" value="NZ_SJPR01000003.1"/>
</dbReference>
<reference evidence="6 7" key="1">
    <citation type="submission" date="2019-02" db="EMBL/GenBank/DDBJ databases">
        <title>Deep-cultivation of Planctomycetes and their phenomic and genomic characterization uncovers novel biology.</title>
        <authorList>
            <person name="Wiegand S."/>
            <person name="Jogler M."/>
            <person name="Boedeker C."/>
            <person name="Pinto D."/>
            <person name="Vollmers J."/>
            <person name="Rivas-Marin E."/>
            <person name="Kohn T."/>
            <person name="Peeters S.H."/>
            <person name="Heuer A."/>
            <person name="Rast P."/>
            <person name="Oberbeckmann S."/>
            <person name="Bunk B."/>
            <person name="Jeske O."/>
            <person name="Meyerdierks A."/>
            <person name="Storesund J.E."/>
            <person name="Kallscheuer N."/>
            <person name="Luecker S."/>
            <person name="Lage O.M."/>
            <person name="Pohl T."/>
            <person name="Merkel B.J."/>
            <person name="Hornburger P."/>
            <person name="Mueller R.-W."/>
            <person name="Bruemmer F."/>
            <person name="Labrenz M."/>
            <person name="Spormann A.M."/>
            <person name="Op Den Camp H."/>
            <person name="Overmann J."/>
            <person name="Amann R."/>
            <person name="Jetten M.S.M."/>
            <person name="Mascher T."/>
            <person name="Medema M.H."/>
            <person name="Devos D.P."/>
            <person name="Kaster A.-K."/>
            <person name="Ovreas L."/>
            <person name="Rohde M."/>
            <person name="Galperin M.Y."/>
            <person name="Jogler C."/>
        </authorList>
    </citation>
    <scope>NUCLEOTIDE SEQUENCE [LARGE SCALE GENOMIC DNA]</scope>
    <source>
        <strain evidence="6 7">Pla108</strain>
    </source>
</reference>
<comment type="similarity">
    <text evidence="1">Belongs to the sulfatase family.</text>
</comment>
<evidence type="ECO:0000313" key="6">
    <source>
        <dbReference type="EMBL" id="TWT96695.1"/>
    </source>
</evidence>
<sequence length="516" mass="58407" precursor="true">MSLHPVALLVFVLLASTAGAAERPNLLFIFSDDHATAAIGAYGSQINQTPNLDRLASEGALFRNSFCANSICGPSRACILSGKHSHKNGFMINGDHFDGHQTTFPPLLQKAGYQTAVIGKWHLGTDPVGFDYWEVLPGQGSYYNPAFLLPGGKRHRRQGYCTDLITDMAIEWLDEGRDKEKPFLLMCQHKAPHRNWAPAPRHLKTLNDGPIPEPSTLRDDYAGRTELLAESEMTIRDHMHWGHDMKFKGENQLPEYFVTGYPNGEYQRMTPEQRAGWDAHYEPRNQAFLAAVAAGEMTDEEIFSWTYQRYIKDYLRCIAAVDESVGRLLDYLDQAGLADNTLVVYSSDQGFYLGEHGWYDKRWMFEPSLEMPLLVRWPGVIEPGLRPEAMVQNIDYGPTLLEAAGVEKPAEMQGESFAPILRGETPADWRDAIYYAFYESQGAHKVAAHDGVRTDRYKLMHFPKTDEWQLFDLRSDPEEMTSVHDDPSHAEVLAGMKQRYEELRATYEVPEGLPKP</sequence>
<keyword evidence="7" id="KW-1185">Reference proteome</keyword>
<dbReference type="EC" id="3.1.6.1" evidence="6"/>